<gene>
    <name evidence="2" type="ORF">BP5796_01195</name>
</gene>
<dbReference type="InterPro" id="IPR052895">
    <property type="entry name" value="HetReg/Transcr_Mod"/>
</dbReference>
<comment type="caution">
    <text evidence="2">The sequence shown here is derived from an EMBL/GenBank/DDBJ whole genome shotgun (WGS) entry which is preliminary data.</text>
</comment>
<protein>
    <recommendedName>
        <fullName evidence="1">Heterokaryon incompatibility domain-containing protein</fullName>
    </recommendedName>
</protein>
<name>A0A3D8T048_9HELO</name>
<evidence type="ECO:0000313" key="2">
    <source>
        <dbReference type="EMBL" id="RDW91801.1"/>
    </source>
</evidence>
<reference evidence="2 3" key="1">
    <citation type="journal article" date="2018" name="IMA Fungus">
        <title>IMA Genome-F 9: Draft genome sequence of Annulohypoxylon stygium, Aspergillus mulundensis, Berkeleyomyces basicola (syn. Thielaviopsis basicola), Ceratocystis smalleyi, two Cercospora beticola strains, Coleophoma cylindrospora, Fusarium fracticaudum, Phialophora cf. hyalina, and Morchella septimelata.</title>
        <authorList>
            <person name="Wingfield B.D."/>
            <person name="Bills G.F."/>
            <person name="Dong Y."/>
            <person name="Huang W."/>
            <person name="Nel W.J."/>
            <person name="Swalarsk-Parry B.S."/>
            <person name="Vaghefi N."/>
            <person name="Wilken P.M."/>
            <person name="An Z."/>
            <person name="de Beer Z.W."/>
            <person name="De Vos L."/>
            <person name="Chen L."/>
            <person name="Duong T.A."/>
            <person name="Gao Y."/>
            <person name="Hammerbacher A."/>
            <person name="Kikkert J.R."/>
            <person name="Li Y."/>
            <person name="Li H."/>
            <person name="Li K."/>
            <person name="Li Q."/>
            <person name="Liu X."/>
            <person name="Ma X."/>
            <person name="Naidoo K."/>
            <person name="Pethybridge S.J."/>
            <person name="Sun J."/>
            <person name="Steenkamp E.T."/>
            <person name="van der Nest M.A."/>
            <person name="van Wyk S."/>
            <person name="Wingfield M.J."/>
            <person name="Xiong C."/>
            <person name="Yue Q."/>
            <person name="Zhang X."/>
        </authorList>
    </citation>
    <scope>NUCLEOTIDE SEQUENCE [LARGE SCALE GENOMIC DNA]</scope>
    <source>
        <strain evidence="2 3">BP5796</strain>
    </source>
</reference>
<dbReference type="OrthoDB" id="5386682at2759"/>
<dbReference type="Pfam" id="PF26639">
    <property type="entry name" value="Het-6_barrel"/>
    <property type="match status" value="1"/>
</dbReference>
<dbReference type="PANTHER" id="PTHR24148:SF64">
    <property type="entry name" value="HETEROKARYON INCOMPATIBILITY DOMAIN-CONTAINING PROTEIN"/>
    <property type="match status" value="1"/>
</dbReference>
<keyword evidence="3" id="KW-1185">Reference proteome</keyword>
<dbReference type="PANTHER" id="PTHR24148">
    <property type="entry name" value="ANKYRIN REPEAT DOMAIN-CONTAINING PROTEIN 39 HOMOLOG-RELATED"/>
    <property type="match status" value="1"/>
</dbReference>
<organism evidence="2 3">
    <name type="scientific">Coleophoma crateriformis</name>
    <dbReference type="NCBI Taxonomy" id="565419"/>
    <lineage>
        <taxon>Eukaryota</taxon>
        <taxon>Fungi</taxon>
        <taxon>Dikarya</taxon>
        <taxon>Ascomycota</taxon>
        <taxon>Pezizomycotina</taxon>
        <taxon>Leotiomycetes</taxon>
        <taxon>Helotiales</taxon>
        <taxon>Dermateaceae</taxon>
        <taxon>Coleophoma</taxon>
    </lineage>
</organism>
<accession>A0A3D8T048</accession>
<dbReference type="Proteomes" id="UP000256328">
    <property type="component" value="Unassembled WGS sequence"/>
</dbReference>
<dbReference type="AlphaFoldDB" id="A0A3D8T048"/>
<evidence type="ECO:0000313" key="3">
    <source>
        <dbReference type="Proteomes" id="UP000256328"/>
    </source>
</evidence>
<proteinExistence type="predicted"/>
<sequence length="642" mass="71384">MASGGEDPTQHLYSRLPKYAIRLLKLDPGTELSPLACTLIPVSLAYLMPSSVIEAIFDHPVNSSACVEKEEIWLPDAPSYEAVSYAWGNYTELKIYIDCDGRSLLMTENLNAALRRLRYPERHRILWIDAICINQADILERNSQVELMAMIYKNAKQVLVCLGMDQVNTEGTAALISEIVSSSRGQDLEAIEPDQWNRVEAIFRCPWWQRVWVVQEIGLATEATFLYGNSECPVNHMIVAAASIIKDPPQGWLKSLPDGTAFPPPSIVAAYKLLITYPRIGFPRCTSFLEVMENTRHSLASNPLDKIFALLGHPKALHKERPIVRVDYQMRLQELYIELAAKLLLQDPQFFLSSVYHSDLDQSGNMALPTWVPEWHLVSPCFPLGGKRRGPRFSAAGSGYGATLDILHYGFIVSADQKTIQTEGFVLDDIYDYSKILSKADFSPVNDVACNPVLQIISCNGDLSGSSAKVPQEISDTWSFETLSYVLISGLIGINVNNWMAVYSSQDDRKAMTERFAASMLKIFGTLPDSRVDAFAHAVKALGLSLESVTRFNLERYMLDASNACNGRRVFATTSGYWGLGPSAMKKGDICCITAANVPMIMRPHGGEFKLVGEAYVHGMMFGEAVDGVVRGDFLTRDFRIC</sequence>
<feature type="domain" description="Heterokaryon incompatibility" evidence="1">
    <location>
        <begin position="80"/>
        <end position="216"/>
    </location>
</feature>
<evidence type="ECO:0000259" key="1">
    <source>
        <dbReference type="Pfam" id="PF06985"/>
    </source>
</evidence>
<dbReference type="Pfam" id="PF06985">
    <property type="entry name" value="HET"/>
    <property type="match status" value="1"/>
</dbReference>
<dbReference type="InterPro" id="IPR010730">
    <property type="entry name" value="HET"/>
</dbReference>
<dbReference type="EMBL" id="PDLN01000002">
    <property type="protein sequence ID" value="RDW91801.1"/>
    <property type="molecule type" value="Genomic_DNA"/>
</dbReference>